<dbReference type="AlphaFoldDB" id="A0AAF1K443"/>
<evidence type="ECO:0000256" key="1">
    <source>
        <dbReference type="SAM" id="MobiDB-lite"/>
    </source>
</evidence>
<evidence type="ECO:0000259" key="2">
    <source>
        <dbReference type="Pfam" id="PF09851"/>
    </source>
</evidence>
<reference evidence="4" key="2">
    <citation type="journal article" date="2023" name="MicrobiologyOpen">
        <title>Genomics of the tumorigenes clade of the family Rhizobiaceae and description of Rhizobium rhododendri sp. nov.</title>
        <authorList>
            <person name="Kuzmanovic N."/>
            <person name="diCenzo G.C."/>
            <person name="Bunk B."/>
            <person name="Sproeer C."/>
            <person name="Fruehling A."/>
            <person name="Neumann-Schaal M."/>
            <person name="Overmann J."/>
            <person name="Smalla K."/>
        </authorList>
    </citation>
    <scope>NUCLEOTIDE SEQUENCE [LARGE SCALE GENOMIC DNA]</scope>
    <source>
        <strain evidence="4">1078</strain>
    </source>
</reference>
<organism evidence="3 4">
    <name type="scientific">Rhizobium tumorigenes</name>
    <dbReference type="NCBI Taxonomy" id="2041385"/>
    <lineage>
        <taxon>Bacteria</taxon>
        <taxon>Pseudomonadati</taxon>
        <taxon>Pseudomonadota</taxon>
        <taxon>Alphaproteobacteria</taxon>
        <taxon>Hyphomicrobiales</taxon>
        <taxon>Rhizobiaceae</taxon>
        <taxon>Rhizobium/Agrobacterium group</taxon>
        <taxon>Rhizobium</taxon>
    </lineage>
</organism>
<dbReference type="InterPro" id="IPR018649">
    <property type="entry name" value="SHOCT"/>
</dbReference>
<dbReference type="Proteomes" id="UP000249499">
    <property type="component" value="Chromosome"/>
</dbReference>
<dbReference type="Pfam" id="PF09851">
    <property type="entry name" value="SHOCT"/>
    <property type="match status" value="1"/>
</dbReference>
<evidence type="ECO:0000313" key="3">
    <source>
        <dbReference type="EMBL" id="WFR95377.1"/>
    </source>
</evidence>
<accession>A0AAF1K443</accession>
<reference evidence="3 4" key="1">
    <citation type="journal article" date="2018" name="Sci. Rep.">
        <title>Rhizobium tumorigenes sp. nov., a novel plant tumorigenic bacterium isolated from cane gall tumors on thornless blackberry.</title>
        <authorList>
            <person name="Kuzmanovi N."/>
            <person name="Smalla K."/>
            <person name="Gronow S."/>
            <person name="PuBawska J."/>
        </authorList>
    </citation>
    <scope>NUCLEOTIDE SEQUENCE [LARGE SCALE GENOMIC DNA]</scope>
    <source>
        <strain evidence="3 4">1078</strain>
    </source>
</reference>
<dbReference type="KEGG" id="rtu:PR017_16630"/>
<feature type="region of interest" description="Disordered" evidence="1">
    <location>
        <begin position="87"/>
        <end position="133"/>
    </location>
</feature>
<keyword evidence="4" id="KW-1185">Reference proteome</keyword>
<gene>
    <name evidence="3" type="ORF">PR017_16630</name>
</gene>
<protein>
    <submittedName>
        <fullName evidence="3">SHOCT domain-containing protein</fullName>
    </submittedName>
</protein>
<feature type="domain" description="SHOCT" evidence="2">
    <location>
        <begin position="238"/>
        <end position="264"/>
    </location>
</feature>
<feature type="region of interest" description="Disordered" evidence="1">
    <location>
        <begin position="205"/>
        <end position="235"/>
    </location>
</feature>
<dbReference type="EMBL" id="CP117255">
    <property type="protein sequence ID" value="WFR95377.1"/>
    <property type="molecule type" value="Genomic_DNA"/>
</dbReference>
<evidence type="ECO:0000313" key="4">
    <source>
        <dbReference type="Proteomes" id="UP000249499"/>
    </source>
</evidence>
<feature type="compositionally biased region" description="Polar residues" evidence="1">
    <location>
        <begin position="97"/>
        <end position="114"/>
    </location>
</feature>
<name>A0AAF1K443_9HYPH</name>
<sequence length="267" mass="28195">MKLTEEGNRALTDIAGRHGISRGAADHLLAAVVSGGGYQAQFNHPELGGMGQWSAGGMTMIGDMFNNSLKAQVADVCRDLAELSRDGRLQQPDVAHVSQQGQTHPGHAGNQSSAGVGHWWPDGLGAAGSTGSQNDMRYAIFPATNRLAIRKDGQVTIYDTGDHRITGFSQQQGHDQSLSFTSQHGLVSVKELQEVHAGGEIEAGVSKSASEPAPSADPAPQQPGDAPSGSPEHDIFTKIERLAALHAKGILGDEEFHAKKSELLDRL</sequence>
<proteinExistence type="predicted"/>
<dbReference type="RefSeq" id="WP_111216027.1">
    <property type="nucleotide sequence ID" value="NZ_CP117255.1"/>
</dbReference>